<proteinExistence type="predicted"/>
<reference evidence="2 3" key="1">
    <citation type="submission" date="2019-04" db="EMBL/GenBank/DDBJ databases">
        <title>Complete genome sequence of Arthrobacter sp. ZXY-2 associated with effective atrazine degradation and salt adaptation.</title>
        <authorList>
            <person name="Zhao X."/>
        </authorList>
    </citation>
    <scope>NUCLEOTIDE SEQUENCE [LARGE SCALE GENOMIC DNA]</scope>
    <source>
        <strain evidence="3">ZP60</strain>
    </source>
</reference>
<dbReference type="AlphaFoldDB" id="A0A4D6KGM5"/>
<evidence type="ECO:0000256" key="1">
    <source>
        <dbReference type="SAM" id="Phobius"/>
    </source>
</evidence>
<organism evidence="2 3">
    <name type="scientific">Halomicrobium mukohataei</name>
    <dbReference type="NCBI Taxonomy" id="57705"/>
    <lineage>
        <taxon>Archaea</taxon>
        <taxon>Methanobacteriati</taxon>
        <taxon>Methanobacteriota</taxon>
        <taxon>Stenosarchaea group</taxon>
        <taxon>Halobacteria</taxon>
        <taxon>Halobacteriales</taxon>
        <taxon>Haloarculaceae</taxon>
        <taxon>Halomicrobium</taxon>
    </lineage>
</organism>
<dbReference type="EMBL" id="CP039375">
    <property type="protein sequence ID" value="QCD66522.1"/>
    <property type="molecule type" value="Genomic_DNA"/>
</dbReference>
<dbReference type="RefSeq" id="WP_015762933.1">
    <property type="nucleotide sequence ID" value="NZ_CP039375.1"/>
</dbReference>
<name>A0A4D6KGM5_9EURY</name>
<dbReference type="InterPro" id="IPR055943">
    <property type="entry name" value="DUF7521"/>
</dbReference>
<evidence type="ECO:0000313" key="2">
    <source>
        <dbReference type="EMBL" id="QCD66522.1"/>
    </source>
</evidence>
<dbReference type="Proteomes" id="UP000297053">
    <property type="component" value="Chromosome"/>
</dbReference>
<keyword evidence="1" id="KW-1133">Transmembrane helix</keyword>
<dbReference type="GeneID" id="42179875"/>
<accession>A0A4D6KGM5</accession>
<feature type="transmembrane region" description="Helical" evidence="1">
    <location>
        <begin position="85"/>
        <end position="108"/>
    </location>
</feature>
<protein>
    <submittedName>
        <fullName evidence="2">Uncharacterized protein</fullName>
    </submittedName>
</protein>
<keyword evidence="1" id="KW-0472">Membrane</keyword>
<evidence type="ECO:0000313" key="3">
    <source>
        <dbReference type="Proteomes" id="UP000297053"/>
    </source>
</evidence>
<reference evidence="2 3" key="2">
    <citation type="submission" date="2019-04" db="EMBL/GenBank/DDBJ databases">
        <authorList>
            <person name="Yang S."/>
            <person name="Wei W."/>
        </authorList>
    </citation>
    <scope>NUCLEOTIDE SEQUENCE [LARGE SCALE GENOMIC DNA]</scope>
    <source>
        <strain evidence="3">ZP60</strain>
    </source>
</reference>
<feature type="transmembrane region" description="Helical" evidence="1">
    <location>
        <begin position="43"/>
        <end position="65"/>
    </location>
</feature>
<feature type="transmembrane region" description="Helical" evidence="1">
    <location>
        <begin position="12"/>
        <end position="31"/>
    </location>
</feature>
<dbReference type="Pfam" id="PF24365">
    <property type="entry name" value="DUF7521"/>
    <property type="match status" value="1"/>
</dbReference>
<gene>
    <name evidence="2" type="ORF">E5139_13005</name>
</gene>
<sequence length="110" mass="12076">MSPHVPSSQVGIVATKTLTLILGGLITYYSYRAYQRTSARELQALSWGFGIMTFGALIGGVIDIFVPRILARLSWLPGSGFQDWLVVSVFVQSLLTTVAFAIILYSLYVD</sequence>
<dbReference type="KEGG" id="halz:E5139_13005"/>
<keyword evidence="1" id="KW-0812">Transmembrane</keyword>